<dbReference type="RefSeq" id="WP_092206804.1">
    <property type="nucleotide sequence ID" value="NZ_FOVN01000002.1"/>
</dbReference>
<dbReference type="Pfam" id="PF19355">
    <property type="entry name" value="DUF5932"/>
    <property type="match status" value="1"/>
</dbReference>
<evidence type="ECO:0000313" key="3">
    <source>
        <dbReference type="EMBL" id="SFN61106.1"/>
    </source>
</evidence>
<dbReference type="EMBL" id="FOVN01000002">
    <property type="protein sequence ID" value="SFN61106.1"/>
    <property type="molecule type" value="Genomic_DNA"/>
</dbReference>
<protein>
    <submittedName>
        <fullName evidence="3">DNA-binding response regulator, NarL/FixJ family, contains REC and HTH domains</fullName>
    </submittedName>
</protein>
<feature type="modified residue" description="4-aspartylphosphate" evidence="1">
    <location>
        <position position="59"/>
    </location>
</feature>
<keyword evidence="1" id="KW-0597">Phosphoprotein</keyword>
<keyword evidence="4" id="KW-1185">Reference proteome</keyword>
<evidence type="ECO:0000259" key="2">
    <source>
        <dbReference type="PROSITE" id="PS50110"/>
    </source>
</evidence>
<dbReference type="GO" id="GO:0003677">
    <property type="term" value="F:DNA binding"/>
    <property type="evidence" value="ECO:0007669"/>
    <property type="project" value="UniProtKB-KW"/>
</dbReference>
<sequence>MFKKVIVSDDLISINLGMLTILDTLKITNVTSVQYCDDAYLRIKSASLKEEPFDLLITDLSFKKDHRDQEYASGEDLIEALHTNFPDLKIIVYSIEDRIQTVKRLLNDYAVKAYVCKGRRGLIELNDAIKAVSQDHVYVSETVSQALSKKSDLEIDDYDILLLKDLSLGLSQEQISKQYKKKGMTPSSLSSIEKRLNKLRIQFKAKNAIHLVAIVKDLGLI</sequence>
<dbReference type="InterPro" id="IPR001789">
    <property type="entry name" value="Sig_transdc_resp-reg_receiver"/>
</dbReference>
<dbReference type="Gene3D" id="3.40.50.2300">
    <property type="match status" value="1"/>
</dbReference>
<dbReference type="Proteomes" id="UP000198705">
    <property type="component" value="Unassembled WGS sequence"/>
</dbReference>
<name>A0A1I5AF47_9FLAO</name>
<dbReference type="GO" id="GO:0000160">
    <property type="term" value="P:phosphorelay signal transduction system"/>
    <property type="evidence" value="ECO:0007669"/>
    <property type="project" value="InterPro"/>
</dbReference>
<feature type="domain" description="Response regulatory" evidence="2">
    <location>
        <begin position="4"/>
        <end position="132"/>
    </location>
</feature>
<organism evidence="3 4">
    <name type="scientific">Bizionia echini</name>
    <dbReference type="NCBI Taxonomy" id="649333"/>
    <lineage>
        <taxon>Bacteria</taxon>
        <taxon>Pseudomonadati</taxon>
        <taxon>Bacteroidota</taxon>
        <taxon>Flavobacteriia</taxon>
        <taxon>Flavobacteriales</taxon>
        <taxon>Flavobacteriaceae</taxon>
        <taxon>Bizionia</taxon>
    </lineage>
</organism>
<proteinExistence type="predicted"/>
<dbReference type="InterPro" id="IPR011006">
    <property type="entry name" value="CheY-like_superfamily"/>
</dbReference>
<accession>A0A1I5AF47</accession>
<evidence type="ECO:0000313" key="4">
    <source>
        <dbReference type="Proteomes" id="UP000198705"/>
    </source>
</evidence>
<dbReference type="InterPro" id="IPR045976">
    <property type="entry name" value="DUF5932"/>
</dbReference>
<gene>
    <name evidence="3" type="ORF">SAMN04487989_1025</name>
</gene>
<dbReference type="OrthoDB" id="659223at2"/>
<dbReference type="SUPFAM" id="SSF52172">
    <property type="entry name" value="CheY-like"/>
    <property type="match status" value="1"/>
</dbReference>
<keyword evidence="3" id="KW-0238">DNA-binding</keyword>
<reference evidence="4" key="1">
    <citation type="submission" date="2016-10" db="EMBL/GenBank/DDBJ databases">
        <authorList>
            <person name="Varghese N."/>
            <person name="Submissions S."/>
        </authorList>
    </citation>
    <scope>NUCLEOTIDE SEQUENCE [LARGE SCALE GENOMIC DNA]</scope>
    <source>
        <strain evidence="4">DSM 23925</strain>
    </source>
</reference>
<evidence type="ECO:0000256" key="1">
    <source>
        <dbReference type="PROSITE-ProRule" id="PRU00169"/>
    </source>
</evidence>
<dbReference type="PROSITE" id="PS50110">
    <property type="entry name" value="RESPONSE_REGULATORY"/>
    <property type="match status" value="1"/>
</dbReference>
<dbReference type="STRING" id="649333.SAMN04487989_1025"/>
<dbReference type="AlphaFoldDB" id="A0A1I5AF47"/>